<dbReference type="OrthoDB" id="75169at2759"/>
<dbReference type="Gene3D" id="3.10.310.10">
    <property type="entry name" value="Diaminopimelate Epimerase, Chain A, domain 1"/>
    <property type="match status" value="2"/>
</dbReference>
<dbReference type="InterPro" id="IPR003719">
    <property type="entry name" value="Phenazine_PhzF-like"/>
</dbReference>
<dbReference type="PANTHER" id="PTHR13774">
    <property type="entry name" value="PHENAZINE BIOSYNTHESIS PROTEIN"/>
    <property type="match status" value="1"/>
</dbReference>
<name>A0A1E3B0P2_ASPCR</name>
<dbReference type="AlphaFoldDB" id="A0A1E3B0P2"/>
<proteinExistence type="predicted"/>
<evidence type="ECO:0008006" key="4">
    <source>
        <dbReference type="Google" id="ProtNLM"/>
    </source>
</evidence>
<gene>
    <name evidence="2" type="ORF">SI65_10116</name>
</gene>
<protein>
    <recommendedName>
        <fullName evidence="4">Phenazine biosynthesis-like protein</fullName>
    </recommendedName>
</protein>
<sequence length="325" mass="35158">MTGEQASYVTIDVFTSQRYASHPAMPTLSKKHSLKGNQLAVVDITDKSLTHQRKQQIAREFNFSESVFLTHGGPGRNPRAEIFTPVNEMEFAGHPVIGTGHVLFQGLLGSYGAGQSMALDTKAGPVTIEYDPAAKVVSAGIPHNVHIHEKQAPISALVATQKSLADVSGLDSTYPTVSMVKGVTYVLGDFTKQPDAFANLAPGPSPTIDLDDEWSPSFVGVMYYRTLQSRVENETTIWDLRVRMIAIDLEDPACGSGSCALGAYLALQSGQQSRRHRFNINQGSEIGRDSQIIVNIELNGSRDKVESMQLAGPAALVTQGKIFLD</sequence>
<comment type="caution">
    <text evidence="2">The sequence shown here is derived from an EMBL/GenBank/DDBJ whole genome shotgun (WGS) entry which is preliminary data.</text>
</comment>
<accession>A0A1E3B0P2</accession>
<evidence type="ECO:0000313" key="2">
    <source>
        <dbReference type="EMBL" id="ODM14494.1"/>
    </source>
</evidence>
<evidence type="ECO:0000256" key="1">
    <source>
        <dbReference type="PIRSR" id="PIRSR016184-1"/>
    </source>
</evidence>
<dbReference type="Proteomes" id="UP000094569">
    <property type="component" value="Unassembled WGS sequence"/>
</dbReference>
<dbReference type="GO" id="GO:0016853">
    <property type="term" value="F:isomerase activity"/>
    <property type="evidence" value="ECO:0007669"/>
    <property type="project" value="TreeGrafter"/>
</dbReference>
<dbReference type="Pfam" id="PF02567">
    <property type="entry name" value="PhzC-PhzF"/>
    <property type="match status" value="1"/>
</dbReference>
<dbReference type="STRING" id="573508.A0A1E3B0P2"/>
<dbReference type="GO" id="GO:0005737">
    <property type="term" value="C:cytoplasm"/>
    <property type="evidence" value="ECO:0007669"/>
    <property type="project" value="TreeGrafter"/>
</dbReference>
<dbReference type="VEuPathDB" id="FungiDB:SI65_10116"/>
<evidence type="ECO:0000313" key="3">
    <source>
        <dbReference type="Proteomes" id="UP000094569"/>
    </source>
</evidence>
<organism evidence="2 3">
    <name type="scientific">Aspergillus cristatus</name>
    <name type="common">Chinese Fuzhuan brick tea-fermentation fungus</name>
    <name type="synonym">Eurotium cristatum</name>
    <dbReference type="NCBI Taxonomy" id="573508"/>
    <lineage>
        <taxon>Eukaryota</taxon>
        <taxon>Fungi</taxon>
        <taxon>Dikarya</taxon>
        <taxon>Ascomycota</taxon>
        <taxon>Pezizomycotina</taxon>
        <taxon>Eurotiomycetes</taxon>
        <taxon>Eurotiomycetidae</taxon>
        <taxon>Eurotiales</taxon>
        <taxon>Aspergillaceae</taxon>
        <taxon>Aspergillus</taxon>
        <taxon>Aspergillus subgen. Aspergillus</taxon>
    </lineage>
</organism>
<dbReference type="PANTHER" id="PTHR13774:SF32">
    <property type="entry name" value="ANTISENSE-ENHANCING SEQUENCE 1"/>
    <property type="match status" value="1"/>
</dbReference>
<dbReference type="SUPFAM" id="SSF54506">
    <property type="entry name" value="Diaminopimelate epimerase-like"/>
    <property type="match status" value="1"/>
</dbReference>
<keyword evidence="3" id="KW-1185">Reference proteome</keyword>
<dbReference type="EMBL" id="JXNT01000025">
    <property type="protein sequence ID" value="ODM14494.1"/>
    <property type="molecule type" value="Genomic_DNA"/>
</dbReference>
<dbReference type="PIRSF" id="PIRSF016184">
    <property type="entry name" value="PhzC_PhzF"/>
    <property type="match status" value="1"/>
</dbReference>
<reference evidence="2 3" key="1">
    <citation type="journal article" date="2016" name="BMC Genomics">
        <title>Comparative genomic and transcriptomic analyses of the Fuzhuan brick tea-fermentation fungus Aspergillus cristatus.</title>
        <authorList>
            <person name="Ge Y."/>
            <person name="Wang Y."/>
            <person name="Liu Y."/>
            <person name="Tan Y."/>
            <person name="Ren X."/>
            <person name="Zhang X."/>
            <person name="Hyde K.D."/>
            <person name="Liu Y."/>
            <person name="Liu Z."/>
        </authorList>
    </citation>
    <scope>NUCLEOTIDE SEQUENCE [LARGE SCALE GENOMIC DNA]</scope>
    <source>
        <strain evidence="2 3">GZAAS20.1005</strain>
    </source>
</reference>
<feature type="active site" evidence="1">
    <location>
        <position position="65"/>
    </location>
</feature>
<dbReference type="NCBIfam" id="TIGR00654">
    <property type="entry name" value="PhzF_family"/>
    <property type="match status" value="1"/>
</dbReference>